<dbReference type="InterPro" id="IPR023198">
    <property type="entry name" value="PGP-like_dom2"/>
</dbReference>
<organism evidence="1 2">
    <name type="scientific">Pseudoxanthomonas sacheonensis</name>
    <dbReference type="NCBI Taxonomy" id="443615"/>
    <lineage>
        <taxon>Bacteria</taxon>
        <taxon>Pseudomonadati</taxon>
        <taxon>Pseudomonadota</taxon>
        <taxon>Gammaproteobacteria</taxon>
        <taxon>Lysobacterales</taxon>
        <taxon>Lysobacteraceae</taxon>
        <taxon>Pseudoxanthomonas</taxon>
    </lineage>
</organism>
<dbReference type="RefSeq" id="WP_310092193.1">
    <property type="nucleotide sequence ID" value="NZ_JAVDTT010000002.1"/>
</dbReference>
<dbReference type="Pfam" id="PF00702">
    <property type="entry name" value="Hydrolase"/>
    <property type="match status" value="1"/>
</dbReference>
<sequence length="228" mass="24808">MSARAVIFDMDGLLIDSERVILECWRVTAAEQSLAVDDTLWLSMVGLHDAGSAELLSGLLGAERAERLTLECKRRYDLLVEEGLPLKAGARELLQDLFDLGVPLAVATSTRGERARLKLARSGIDGYFNHVVTSSDVAQAKPAPDLYLLAAERLGIPPRECIAIEDSEFGVRAASAAGMRVIQVPDLLPASETTLTLAKVVPDLDRARAWFQKWLNLESLDPSISLSP</sequence>
<dbReference type="PRINTS" id="PR00413">
    <property type="entry name" value="HADHALOGNASE"/>
</dbReference>
<keyword evidence="2" id="KW-1185">Reference proteome</keyword>
<dbReference type="InterPro" id="IPR036412">
    <property type="entry name" value="HAD-like_sf"/>
</dbReference>
<dbReference type="CDD" id="cd07505">
    <property type="entry name" value="HAD_BPGM-like"/>
    <property type="match status" value="1"/>
</dbReference>
<dbReference type="SFLD" id="SFLDS00003">
    <property type="entry name" value="Haloacid_Dehalogenase"/>
    <property type="match status" value="1"/>
</dbReference>
<name>A0ABU1RU33_9GAMM</name>
<dbReference type="PANTHER" id="PTHR18901:SF38">
    <property type="entry name" value="PSEUDOURIDINE-5'-PHOSPHATASE"/>
    <property type="match status" value="1"/>
</dbReference>
<dbReference type="NCBIfam" id="TIGR01509">
    <property type="entry name" value="HAD-SF-IA-v3"/>
    <property type="match status" value="1"/>
</dbReference>
<dbReference type="InterPro" id="IPR023214">
    <property type="entry name" value="HAD_sf"/>
</dbReference>
<dbReference type="Gene3D" id="3.40.50.1000">
    <property type="entry name" value="HAD superfamily/HAD-like"/>
    <property type="match status" value="1"/>
</dbReference>
<dbReference type="GO" id="GO:0016787">
    <property type="term" value="F:hydrolase activity"/>
    <property type="evidence" value="ECO:0007669"/>
    <property type="project" value="UniProtKB-KW"/>
</dbReference>
<dbReference type="SFLD" id="SFLDG01135">
    <property type="entry name" value="C1.5.6:_HAD__Beta-PGM__Phospha"/>
    <property type="match status" value="1"/>
</dbReference>
<dbReference type="NCBIfam" id="TIGR01549">
    <property type="entry name" value="HAD-SF-IA-v1"/>
    <property type="match status" value="1"/>
</dbReference>
<gene>
    <name evidence="1" type="ORF">J2W94_001715</name>
</gene>
<keyword evidence="1" id="KW-0378">Hydrolase</keyword>
<comment type="caution">
    <text evidence="1">The sequence shown here is derived from an EMBL/GenBank/DDBJ whole genome shotgun (WGS) entry which is preliminary data.</text>
</comment>
<protein>
    <submittedName>
        <fullName evidence="1">HAD superfamily hydrolase (TIGR01509 family)</fullName>
    </submittedName>
</protein>
<evidence type="ECO:0000313" key="2">
    <source>
        <dbReference type="Proteomes" id="UP001254759"/>
    </source>
</evidence>
<evidence type="ECO:0000313" key="1">
    <source>
        <dbReference type="EMBL" id="MDR6841430.1"/>
    </source>
</evidence>
<accession>A0ABU1RU33</accession>
<dbReference type="Gene3D" id="1.10.150.240">
    <property type="entry name" value="Putative phosphatase, domain 2"/>
    <property type="match status" value="1"/>
</dbReference>
<dbReference type="SFLD" id="SFLDG01129">
    <property type="entry name" value="C1.5:_HAD__Beta-PGM__Phosphata"/>
    <property type="match status" value="1"/>
</dbReference>
<proteinExistence type="predicted"/>
<dbReference type="Proteomes" id="UP001254759">
    <property type="component" value="Unassembled WGS sequence"/>
</dbReference>
<reference evidence="1 2" key="1">
    <citation type="submission" date="2023-07" db="EMBL/GenBank/DDBJ databases">
        <title>Sorghum-associated microbial communities from plants grown in Nebraska, USA.</title>
        <authorList>
            <person name="Schachtman D."/>
        </authorList>
    </citation>
    <scope>NUCLEOTIDE SEQUENCE [LARGE SCALE GENOMIC DNA]</scope>
    <source>
        <strain evidence="1 2">BE107</strain>
    </source>
</reference>
<dbReference type="EMBL" id="JAVDTT010000002">
    <property type="protein sequence ID" value="MDR6841430.1"/>
    <property type="molecule type" value="Genomic_DNA"/>
</dbReference>
<dbReference type="InterPro" id="IPR006439">
    <property type="entry name" value="HAD-SF_hydro_IA"/>
</dbReference>
<dbReference type="PANTHER" id="PTHR18901">
    <property type="entry name" value="2-DEOXYGLUCOSE-6-PHOSPHATE PHOSPHATASE 2"/>
    <property type="match status" value="1"/>
</dbReference>
<dbReference type="SUPFAM" id="SSF56784">
    <property type="entry name" value="HAD-like"/>
    <property type="match status" value="1"/>
</dbReference>